<dbReference type="InterPro" id="IPR006968">
    <property type="entry name" value="RUS_fam"/>
</dbReference>
<reference evidence="5" key="1">
    <citation type="submission" date="2021-06" db="EMBL/GenBank/DDBJ databases">
        <authorList>
            <person name="Kallberg Y."/>
            <person name="Tangrot J."/>
            <person name="Rosling A."/>
        </authorList>
    </citation>
    <scope>NUCLEOTIDE SEQUENCE</scope>
    <source>
        <strain evidence="5">BR232B</strain>
    </source>
</reference>
<dbReference type="AlphaFoldDB" id="A0A9N9CPY7"/>
<dbReference type="InterPro" id="IPR055412">
    <property type="entry name" value="UVB_sens_C"/>
</dbReference>
<dbReference type="Proteomes" id="UP000789739">
    <property type="component" value="Unassembled WGS sequence"/>
</dbReference>
<feature type="transmembrane region" description="Helical" evidence="2">
    <location>
        <begin position="86"/>
        <end position="107"/>
    </location>
</feature>
<evidence type="ECO:0000259" key="3">
    <source>
        <dbReference type="Pfam" id="PF04884"/>
    </source>
</evidence>
<feature type="transmembrane region" description="Helical" evidence="2">
    <location>
        <begin position="119"/>
        <end position="140"/>
    </location>
</feature>
<dbReference type="Pfam" id="PF24160">
    <property type="entry name" value="UVB_sens_C"/>
    <property type="match status" value="1"/>
</dbReference>
<comment type="similarity">
    <text evidence="1">Belongs to the RUS1 family.</text>
</comment>
<dbReference type="PANTHER" id="PTHR12770">
    <property type="entry name" value="RUS1 FAMILY PROTEIN C16ORF58"/>
    <property type="match status" value="1"/>
</dbReference>
<feature type="transmembrane region" description="Helical" evidence="2">
    <location>
        <begin position="224"/>
        <end position="244"/>
    </location>
</feature>
<feature type="non-terminal residue" evidence="5">
    <location>
        <position position="480"/>
    </location>
</feature>
<proteinExistence type="inferred from homology"/>
<evidence type="ECO:0000256" key="1">
    <source>
        <dbReference type="ARBA" id="ARBA00007558"/>
    </source>
</evidence>
<accession>A0A9N9CPY7</accession>
<comment type="caution">
    <text evidence="5">The sequence shown here is derived from an EMBL/GenBank/DDBJ whole genome shotgun (WGS) entry which is preliminary data.</text>
</comment>
<dbReference type="Pfam" id="PF04884">
    <property type="entry name" value="UVB_sens_prot"/>
    <property type="match status" value="1"/>
</dbReference>
<dbReference type="InterPro" id="IPR054549">
    <property type="entry name" value="UVB_sens_RUS_dom"/>
</dbReference>
<dbReference type="OrthoDB" id="19606at2759"/>
<feature type="domain" description="Protein root UVB sensitive/RUS" evidence="3">
    <location>
        <begin position="55"/>
        <end position="300"/>
    </location>
</feature>
<sequence>QLRKPWQSKLMTVITFHKLRNARSKVSTEEHIKLSIEQVSLQQSSRESSLTQAGTEMRKQAIAAFMPKGYPDSVAENYWGFTKWQFIHVVAGSITGVLSTQSLLYALGLGANSIPLAAALNWVIKDGLGHLGGVFYAAFVSDRFDSEPKRHRLRSVLAMQAASLLELVTPLWPNMFLLIASLSNVGKNVAWLAGSATRAQMTKTFALRDNMGDITAKSGSQGTVAGLIGTGLGIAISAVITSAYANYSLLSPAEQLVPMLIAFMPFSFLNIYASYYSNLYVTTPTLNIPRAELIIHTVLHNLTVSEKLLNVKGASPDNQVPTPKKISQKESFVGKYISPFDIPLLVEPSIHHYTSPMYADELHNALDQTQFIHKEEYFILPHTGHSKLRKAHVVLWFTDNASTRDFIKGFYHACVLRYCLGESKLIPEMNDRRLHNLITNTHDWVNVTFDSFFGELDRQGWDTECIFFVERDGNRLIVET</sequence>
<protein>
    <submittedName>
        <fullName evidence="5">1194_t:CDS:1</fullName>
    </submittedName>
</protein>
<feature type="transmembrane region" description="Helical" evidence="2">
    <location>
        <begin position="256"/>
        <end position="275"/>
    </location>
</feature>
<keyword evidence="2" id="KW-1133">Transmembrane helix</keyword>
<evidence type="ECO:0000256" key="2">
    <source>
        <dbReference type="SAM" id="Phobius"/>
    </source>
</evidence>
<feature type="domain" description="Root UVB sensitive protein C-terminal" evidence="4">
    <location>
        <begin position="389"/>
        <end position="464"/>
    </location>
</feature>
<evidence type="ECO:0000313" key="6">
    <source>
        <dbReference type="Proteomes" id="UP000789739"/>
    </source>
</evidence>
<dbReference type="EMBL" id="CAJVPI010001378">
    <property type="protein sequence ID" value="CAG8609907.1"/>
    <property type="molecule type" value="Genomic_DNA"/>
</dbReference>
<name>A0A9N9CPY7_9GLOM</name>
<gene>
    <name evidence="5" type="ORF">PBRASI_LOCUS8109</name>
</gene>
<keyword evidence="2" id="KW-0812">Transmembrane</keyword>
<organism evidence="5 6">
    <name type="scientific">Paraglomus brasilianum</name>
    <dbReference type="NCBI Taxonomy" id="144538"/>
    <lineage>
        <taxon>Eukaryota</taxon>
        <taxon>Fungi</taxon>
        <taxon>Fungi incertae sedis</taxon>
        <taxon>Mucoromycota</taxon>
        <taxon>Glomeromycotina</taxon>
        <taxon>Glomeromycetes</taxon>
        <taxon>Paraglomerales</taxon>
        <taxon>Paraglomeraceae</taxon>
        <taxon>Paraglomus</taxon>
    </lineage>
</organism>
<keyword evidence="6" id="KW-1185">Reference proteome</keyword>
<dbReference type="PANTHER" id="PTHR12770:SF22">
    <property type="entry name" value="PROTEIN ROOT UVB SENSITIVE 1, CHLOROPLASTIC"/>
    <property type="match status" value="1"/>
</dbReference>
<keyword evidence="2" id="KW-0472">Membrane</keyword>
<evidence type="ECO:0000259" key="4">
    <source>
        <dbReference type="Pfam" id="PF24160"/>
    </source>
</evidence>
<evidence type="ECO:0000313" key="5">
    <source>
        <dbReference type="EMBL" id="CAG8609907.1"/>
    </source>
</evidence>